<evidence type="ECO:0000256" key="6">
    <source>
        <dbReference type="ARBA" id="ARBA00022490"/>
    </source>
</evidence>
<evidence type="ECO:0000259" key="12">
    <source>
        <dbReference type="PROSITE" id="PS50195"/>
    </source>
</evidence>
<dbReference type="Pfam" id="PF09325">
    <property type="entry name" value="Vps5"/>
    <property type="match status" value="1"/>
</dbReference>
<dbReference type="SUPFAM" id="SSF103657">
    <property type="entry name" value="BAR/IMD domain-like"/>
    <property type="match status" value="1"/>
</dbReference>
<gene>
    <name evidence="13" type="ORF">CONCODRAFT_80431</name>
</gene>
<evidence type="ECO:0000256" key="3">
    <source>
        <dbReference type="ARBA" id="ARBA00004555"/>
    </source>
</evidence>
<evidence type="ECO:0000256" key="2">
    <source>
        <dbReference type="ARBA" id="ARBA00004496"/>
    </source>
</evidence>
<evidence type="ECO:0000313" key="14">
    <source>
        <dbReference type="Proteomes" id="UP000070444"/>
    </source>
</evidence>
<evidence type="ECO:0000256" key="11">
    <source>
        <dbReference type="SAM" id="MobiDB-lite"/>
    </source>
</evidence>
<name>A0A137NV64_CONC2</name>
<dbReference type="Pfam" id="PF00787">
    <property type="entry name" value="PX"/>
    <property type="match status" value="1"/>
</dbReference>
<keyword evidence="6" id="KW-0963">Cytoplasm</keyword>
<dbReference type="SUPFAM" id="SSF64268">
    <property type="entry name" value="PX domain"/>
    <property type="match status" value="1"/>
</dbReference>
<dbReference type="GO" id="GO:0005829">
    <property type="term" value="C:cytosol"/>
    <property type="evidence" value="ECO:0007669"/>
    <property type="project" value="GOC"/>
</dbReference>
<keyword evidence="5" id="KW-0813">Transport</keyword>
<evidence type="ECO:0000256" key="9">
    <source>
        <dbReference type="ARBA" id="ARBA00023034"/>
    </source>
</evidence>
<dbReference type="PROSITE" id="PS50195">
    <property type="entry name" value="PX"/>
    <property type="match status" value="1"/>
</dbReference>
<feature type="region of interest" description="Disordered" evidence="11">
    <location>
        <begin position="492"/>
        <end position="528"/>
    </location>
</feature>
<feature type="region of interest" description="Disordered" evidence="11">
    <location>
        <begin position="38"/>
        <end position="80"/>
    </location>
</feature>
<evidence type="ECO:0000313" key="13">
    <source>
        <dbReference type="EMBL" id="KXN66657.1"/>
    </source>
</evidence>
<keyword evidence="14" id="KW-1185">Reference proteome</keyword>
<comment type="similarity">
    <text evidence="4">Belongs to the sorting nexin family.</text>
</comment>
<dbReference type="InterPro" id="IPR001683">
    <property type="entry name" value="PX_dom"/>
</dbReference>
<feature type="compositionally biased region" description="Polar residues" evidence="11">
    <location>
        <begin position="1"/>
        <end position="23"/>
    </location>
</feature>
<dbReference type="SMART" id="SM00312">
    <property type="entry name" value="PX"/>
    <property type="match status" value="1"/>
</dbReference>
<organism evidence="13 14">
    <name type="scientific">Conidiobolus coronatus (strain ATCC 28846 / CBS 209.66 / NRRL 28638)</name>
    <name type="common">Delacroixia coronata</name>
    <dbReference type="NCBI Taxonomy" id="796925"/>
    <lineage>
        <taxon>Eukaryota</taxon>
        <taxon>Fungi</taxon>
        <taxon>Fungi incertae sedis</taxon>
        <taxon>Zoopagomycota</taxon>
        <taxon>Entomophthoromycotina</taxon>
        <taxon>Entomophthoromycetes</taxon>
        <taxon>Entomophthorales</taxon>
        <taxon>Ancylistaceae</taxon>
        <taxon>Conidiobolus</taxon>
    </lineage>
</organism>
<keyword evidence="9" id="KW-0333">Golgi apparatus</keyword>
<protein>
    <submittedName>
        <fullName evidence="13">Vps5-domain-containing protein</fullName>
    </submittedName>
</protein>
<evidence type="ECO:0000256" key="4">
    <source>
        <dbReference type="ARBA" id="ARBA00010883"/>
    </source>
</evidence>
<dbReference type="AlphaFoldDB" id="A0A137NV64"/>
<dbReference type="FunFam" id="1.20.1270.60:FF:000022">
    <property type="entry name" value="Sorting nexin 3 protein"/>
    <property type="match status" value="1"/>
</dbReference>
<feature type="compositionally biased region" description="Low complexity" evidence="11">
    <location>
        <begin position="496"/>
        <end position="509"/>
    </location>
</feature>
<dbReference type="STRING" id="796925.A0A137NV64"/>
<dbReference type="GO" id="GO:0005768">
    <property type="term" value="C:endosome"/>
    <property type="evidence" value="ECO:0007669"/>
    <property type="project" value="TreeGrafter"/>
</dbReference>
<dbReference type="Gene3D" id="1.20.1270.60">
    <property type="entry name" value="Arfaptin homology (AH) domain/BAR domain"/>
    <property type="match status" value="1"/>
</dbReference>
<dbReference type="EMBL" id="KQ964700">
    <property type="protein sequence ID" value="KXN66657.1"/>
    <property type="molecule type" value="Genomic_DNA"/>
</dbReference>
<sequence>MNINSDEFLPNSFNKESASSKQSPKAVLDPLTAMAIESKQIASPDAKSAPIIQRQPSPLPQAKSSMSPSPPPQVDSLTPEDVPTFDVLVSNPRKVTETINPYTVYRVYTKTDFDEYEGKEHVVDRRFNDFLWLYSALQKNHPAVVIPPAPEKNSIGRFQEDFIKARRHALQKMLNKITRHPRLCKDPDLKLFLCSDRFHLEINERKKEASKSFISMFGEAMSSATSFSKFNEPDEWFGNRFNQVNLLETQLKNLYKSLDYVIKEQKELASSNQHFGECLIGLASLEMNPELAQTFIDFGTVHKRIHDLQTKQSQDEVNEFEMTVDEYIRLLGSVKASFDSRAKSYLNWQSDVSELKRKSLSLEKAENQSKSLPASKLQQLKGEVIDCERKELESKGEFEELSNTLKSELERFDIEKVEDFQVTLHQFLNLMVQNQEEIIILWEKFLANLDGSIFSPDLNNTKNDTETHANNIESPRNLESPVVNNAEFIKNNEIDAGPSTPSPAQAPATLDIPEDETSMIWGSVPLDN</sequence>
<evidence type="ECO:0000256" key="8">
    <source>
        <dbReference type="ARBA" id="ARBA00022927"/>
    </source>
</evidence>
<accession>A0A137NV64</accession>
<dbReference type="GO" id="GO:0042147">
    <property type="term" value="P:retrograde transport, endosome to Golgi"/>
    <property type="evidence" value="ECO:0007669"/>
    <property type="project" value="TreeGrafter"/>
</dbReference>
<dbReference type="InterPro" id="IPR036871">
    <property type="entry name" value="PX_dom_sf"/>
</dbReference>
<proteinExistence type="inferred from homology"/>
<dbReference type="GO" id="GO:0005794">
    <property type="term" value="C:Golgi apparatus"/>
    <property type="evidence" value="ECO:0007669"/>
    <property type="project" value="UniProtKB-SubCell"/>
</dbReference>
<evidence type="ECO:0000256" key="10">
    <source>
        <dbReference type="ARBA" id="ARBA00023136"/>
    </source>
</evidence>
<keyword evidence="7" id="KW-0597">Phosphoprotein</keyword>
<feature type="region of interest" description="Disordered" evidence="11">
    <location>
        <begin position="1"/>
        <end position="26"/>
    </location>
</feature>
<dbReference type="OMA" id="MLVNHRK"/>
<reference evidence="13 14" key="1">
    <citation type="journal article" date="2015" name="Genome Biol. Evol.">
        <title>Phylogenomic analyses indicate that early fungi evolved digesting cell walls of algal ancestors of land plants.</title>
        <authorList>
            <person name="Chang Y."/>
            <person name="Wang S."/>
            <person name="Sekimoto S."/>
            <person name="Aerts A.L."/>
            <person name="Choi C."/>
            <person name="Clum A."/>
            <person name="LaButti K.M."/>
            <person name="Lindquist E.A."/>
            <person name="Yee Ngan C."/>
            <person name="Ohm R.A."/>
            <person name="Salamov A.A."/>
            <person name="Grigoriev I.V."/>
            <person name="Spatafora J.W."/>
            <person name="Berbee M.L."/>
        </authorList>
    </citation>
    <scope>NUCLEOTIDE SEQUENCE [LARGE SCALE GENOMIC DNA]</scope>
    <source>
        <strain evidence="13 14">NRRL 28638</strain>
    </source>
</reference>
<dbReference type="PANTHER" id="PTHR10555">
    <property type="entry name" value="SORTING NEXIN"/>
    <property type="match status" value="1"/>
</dbReference>
<keyword evidence="8" id="KW-0653">Protein transport</keyword>
<comment type="subcellular location">
    <subcellularLocation>
        <location evidence="2">Cytoplasm</location>
    </subcellularLocation>
    <subcellularLocation>
        <location evidence="3">Golgi apparatus</location>
    </subcellularLocation>
    <subcellularLocation>
        <location evidence="1">Membrane</location>
        <topology evidence="1">Peripheral membrane protein</topology>
        <orientation evidence="1">Cytoplasmic side</orientation>
    </subcellularLocation>
</comment>
<dbReference type="PANTHER" id="PTHR10555:SF170">
    <property type="entry name" value="FI18122P1"/>
    <property type="match status" value="1"/>
</dbReference>
<dbReference type="GO" id="GO:0045053">
    <property type="term" value="P:protein retention in Golgi apparatus"/>
    <property type="evidence" value="ECO:0007669"/>
    <property type="project" value="TreeGrafter"/>
</dbReference>
<dbReference type="Proteomes" id="UP000070444">
    <property type="component" value="Unassembled WGS sequence"/>
</dbReference>
<dbReference type="OrthoDB" id="271164at2759"/>
<feature type="compositionally biased region" description="Polar residues" evidence="11">
    <location>
        <begin position="459"/>
        <end position="474"/>
    </location>
</feature>
<evidence type="ECO:0000256" key="5">
    <source>
        <dbReference type="ARBA" id="ARBA00022448"/>
    </source>
</evidence>
<feature type="region of interest" description="Disordered" evidence="11">
    <location>
        <begin position="459"/>
        <end position="478"/>
    </location>
</feature>
<keyword evidence="10" id="KW-0472">Membrane</keyword>
<dbReference type="Gene3D" id="3.30.1520.10">
    <property type="entry name" value="Phox-like domain"/>
    <property type="match status" value="1"/>
</dbReference>
<evidence type="ECO:0000256" key="7">
    <source>
        <dbReference type="ARBA" id="ARBA00022553"/>
    </source>
</evidence>
<dbReference type="GO" id="GO:0030904">
    <property type="term" value="C:retromer complex"/>
    <property type="evidence" value="ECO:0007669"/>
    <property type="project" value="UniProtKB-ARBA"/>
</dbReference>
<evidence type="ECO:0000256" key="1">
    <source>
        <dbReference type="ARBA" id="ARBA00004287"/>
    </source>
</evidence>
<dbReference type="GO" id="GO:0015031">
    <property type="term" value="P:protein transport"/>
    <property type="evidence" value="ECO:0007669"/>
    <property type="project" value="UniProtKB-KW"/>
</dbReference>
<feature type="domain" description="PX" evidence="12">
    <location>
        <begin position="83"/>
        <end position="200"/>
    </location>
</feature>
<dbReference type="InterPro" id="IPR027267">
    <property type="entry name" value="AH/BAR_dom_sf"/>
</dbReference>
<dbReference type="GO" id="GO:0035091">
    <property type="term" value="F:phosphatidylinositol binding"/>
    <property type="evidence" value="ECO:0007669"/>
    <property type="project" value="InterPro"/>
</dbReference>
<dbReference type="InterPro" id="IPR015404">
    <property type="entry name" value="Vps5_C"/>
</dbReference>